<protein>
    <submittedName>
        <fullName evidence="3">Uncharacterized protein</fullName>
    </submittedName>
</protein>
<keyword evidence="4" id="KW-1185">Reference proteome</keyword>
<feature type="compositionally biased region" description="Polar residues" evidence="2">
    <location>
        <begin position="390"/>
        <end position="401"/>
    </location>
</feature>
<comment type="caution">
    <text evidence="3">The sequence shown here is derived from an EMBL/GenBank/DDBJ whole genome shotgun (WGS) entry which is preliminary data.</text>
</comment>
<feature type="region of interest" description="Disordered" evidence="2">
    <location>
        <begin position="317"/>
        <end position="401"/>
    </location>
</feature>
<evidence type="ECO:0000313" key="4">
    <source>
        <dbReference type="Proteomes" id="UP000050424"/>
    </source>
</evidence>
<evidence type="ECO:0000256" key="1">
    <source>
        <dbReference type="SAM" id="Coils"/>
    </source>
</evidence>
<organism evidence="3 4">
    <name type="scientific">Neonectria ditissima</name>
    <dbReference type="NCBI Taxonomy" id="78410"/>
    <lineage>
        <taxon>Eukaryota</taxon>
        <taxon>Fungi</taxon>
        <taxon>Dikarya</taxon>
        <taxon>Ascomycota</taxon>
        <taxon>Pezizomycotina</taxon>
        <taxon>Sordariomycetes</taxon>
        <taxon>Hypocreomycetidae</taxon>
        <taxon>Hypocreales</taxon>
        <taxon>Nectriaceae</taxon>
        <taxon>Neonectria</taxon>
    </lineage>
</organism>
<feature type="compositionally biased region" description="Polar residues" evidence="2">
    <location>
        <begin position="277"/>
        <end position="288"/>
    </location>
</feature>
<feature type="compositionally biased region" description="Basic and acidic residues" evidence="2">
    <location>
        <begin position="342"/>
        <end position="379"/>
    </location>
</feature>
<dbReference type="AlphaFoldDB" id="A0A0P7B4D9"/>
<gene>
    <name evidence="3" type="ORF">AK830_g5338</name>
</gene>
<dbReference type="OrthoDB" id="5106942at2759"/>
<feature type="region of interest" description="Disordered" evidence="2">
    <location>
        <begin position="260"/>
        <end position="288"/>
    </location>
</feature>
<evidence type="ECO:0000256" key="2">
    <source>
        <dbReference type="SAM" id="MobiDB-lite"/>
    </source>
</evidence>
<keyword evidence="1" id="KW-0175">Coiled coil</keyword>
<sequence length="401" mass="44555">MDTAGAIYVKHEWSDNESVASSETENDETTIKRVGVNGESGDEKWGYEDAHNALVNEFALHNLENPGTGMMDRNNPFLDLFSQVSDVINSHFKGPKEDESVVVAVRELLRDTVTDLYDHRFKTSQDVTDALPSHSIILATRFINPFSGAIASITRYLAILNHSHLLQIRALAPSVVGSLHSLTWPYTPAADSATADKIRSLTRDLEAATERISELEEDMDDIVDRTTVKVLAAMARGAPATTTPTARVRKPSSLRARLGSEIPFGRRNLSSPHEGIQSKTSPTLSQLANPFIPSRMSIAPRHAQATCLFSTPRNYSVGPSLKQQAPRVEHQAPPVSPKQHPPRSEKQQPSRSEKQHPPRSEKQHPPRLEKQHPPLDDPQHPGVRLRWSQLRDSQTIGSVFW</sequence>
<reference evidence="3 4" key="1">
    <citation type="submission" date="2015-09" db="EMBL/GenBank/DDBJ databases">
        <title>Draft genome of a European isolate of the apple canker pathogen Neonectria ditissima.</title>
        <authorList>
            <person name="Gomez-Cortecero A."/>
            <person name="Harrison R.J."/>
            <person name="Armitage A.D."/>
        </authorList>
    </citation>
    <scope>NUCLEOTIDE SEQUENCE [LARGE SCALE GENOMIC DNA]</scope>
    <source>
        <strain evidence="3 4">R09/05</strain>
    </source>
</reference>
<accession>A0A0P7B4D9</accession>
<proteinExistence type="predicted"/>
<dbReference type="Proteomes" id="UP000050424">
    <property type="component" value="Unassembled WGS sequence"/>
</dbReference>
<name>A0A0P7B4D9_9HYPO</name>
<feature type="coiled-coil region" evidence="1">
    <location>
        <begin position="198"/>
        <end position="225"/>
    </location>
</feature>
<evidence type="ECO:0000313" key="3">
    <source>
        <dbReference type="EMBL" id="KPM41202.1"/>
    </source>
</evidence>
<dbReference type="EMBL" id="LKCW01000069">
    <property type="protein sequence ID" value="KPM41202.1"/>
    <property type="molecule type" value="Genomic_DNA"/>
</dbReference>